<keyword evidence="3 7" id="KW-0255">Endonuclease</keyword>
<keyword evidence="1" id="KW-0540">Nuclease</keyword>
<dbReference type="EC" id="3.1.21.4" evidence="6"/>
<evidence type="ECO:0000256" key="3">
    <source>
        <dbReference type="ARBA" id="ARBA00022759"/>
    </source>
</evidence>
<proteinExistence type="predicted"/>
<organism evidence="7">
    <name type="scientific">candidate division WOR-3 bacterium</name>
    <dbReference type="NCBI Taxonomy" id="2052148"/>
    <lineage>
        <taxon>Bacteria</taxon>
        <taxon>Bacteria division WOR-3</taxon>
    </lineage>
</organism>
<keyword evidence="4" id="KW-0378">Hydrolase</keyword>
<dbReference type="GO" id="GO:0009307">
    <property type="term" value="P:DNA restriction-modification system"/>
    <property type="evidence" value="ECO:0007669"/>
    <property type="project" value="InterPro"/>
</dbReference>
<evidence type="ECO:0000256" key="6">
    <source>
        <dbReference type="ARBA" id="ARBA00093790"/>
    </source>
</evidence>
<evidence type="ECO:0000256" key="2">
    <source>
        <dbReference type="ARBA" id="ARBA00022747"/>
    </source>
</evidence>
<gene>
    <name evidence="7" type="ORF">ENX07_06915</name>
</gene>
<evidence type="ECO:0000256" key="1">
    <source>
        <dbReference type="ARBA" id="ARBA00022722"/>
    </source>
</evidence>
<comment type="caution">
    <text evidence="7">The sequence shown here is derived from an EMBL/GenBank/DDBJ whole genome shotgun (WGS) entry which is preliminary data.</text>
</comment>
<dbReference type="GO" id="GO:0003677">
    <property type="term" value="F:DNA binding"/>
    <property type="evidence" value="ECO:0007669"/>
    <property type="project" value="InterPro"/>
</dbReference>
<evidence type="ECO:0000313" key="7">
    <source>
        <dbReference type="EMBL" id="HGE99778.1"/>
    </source>
</evidence>
<dbReference type="Pfam" id="PF09520">
    <property type="entry name" value="RE_TdeIII"/>
    <property type="match status" value="1"/>
</dbReference>
<dbReference type="EMBL" id="DTMQ01000042">
    <property type="protein sequence ID" value="HGE99778.1"/>
    <property type="molecule type" value="Genomic_DNA"/>
</dbReference>
<dbReference type="AlphaFoldDB" id="A0A7C3Z3U4"/>
<protein>
    <recommendedName>
        <fullName evidence="6">type II site-specific deoxyribonuclease</fullName>
        <ecNumber evidence="6">3.1.21.4</ecNumber>
    </recommendedName>
</protein>
<evidence type="ECO:0000256" key="4">
    <source>
        <dbReference type="ARBA" id="ARBA00022801"/>
    </source>
</evidence>
<name>A0A7C3Z3U4_UNCW3</name>
<evidence type="ECO:0000256" key="5">
    <source>
        <dbReference type="ARBA" id="ARBA00093760"/>
    </source>
</evidence>
<sequence length="257" mass="30123">MTLTKEQIKKIENTIRENLRNKFLTYRPETSNMPFHYRLLGKDRMALFSFIQSLNTTFGTSIFEPVTETLASLKFPVAQKQFVVGNTISEQAQIEIQHIMNELTIGKKPNKKEEIERIRRVATSGKMNKLKTIKVDLYIKSTDGTIHLFDLKTVKPNISNFKDFKRTLLEWVAIYLSKCPDAKIHSYIAIPYNPYEPKPYERWTLKGMLDLDNELKVAEEFWDFLGGEGAYFELLNCFERVGIELRPEIDEYFARFK</sequence>
<keyword evidence="2" id="KW-0680">Restriction system</keyword>
<reference evidence="7" key="1">
    <citation type="journal article" date="2020" name="mSystems">
        <title>Genome- and Community-Level Interaction Insights into Carbon Utilization and Element Cycling Functions of Hydrothermarchaeota in Hydrothermal Sediment.</title>
        <authorList>
            <person name="Zhou Z."/>
            <person name="Liu Y."/>
            <person name="Xu W."/>
            <person name="Pan J."/>
            <person name="Luo Z.H."/>
            <person name="Li M."/>
        </authorList>
    </citation>
    <scope>NUCLEOTIDE SEQUENCE [LARGE SCALE GENOMIC DNA]</scope>
    <source>
        <strain evidence="7">SpSt-906</strain>
    </source>
</reference>
<dbReference type="InterPro" id="IPR019045">
    <property type="entry name" value="Restrct_endonuc_II_HinfI"/>
</dbReference>
<comment type="catalytic activity">
    <reaction evidence="5">
        <text>Endonucleolytic cleavage of DNA to give specific double-stranded fragments with terminal 5'-phosphates.</text>
        <dbReference type="EC" id="3.1.21.4"/>
    </reaction>
</comment>
<dbReference type="GO" id="GO:0009036">
    <property type="term" value="F:type II site-specific deoxyribonuclease activity"/>
    <property type="evidence" value="ECO:0007669"/>
    <property type="project" value="InterPro"/>
</dbReference>
<accession>A0A7C3Z3U4</accession>